<evidence type="ECO:0008006" key="13">
    <source>
        <dbReference type="Google" id="ProtNLM"/>
    </source>
</evidence>
<evidence type="ECO:0000256" key="9">
    <source>
        <dbReference type="ARBA" id="ARBA00023136"/>
    </source>
</evidence>
<evidence type="ECO:0000256" key="6">
    <source>
        <dbReference type="ARBA" id="ARBA00022892"/>
    </source>
</evidence>
<keyword evidence="6" id="KW-0931">ER-Golgi transport</keyword>
<evidence type="ECO:0000313" key="12">
    <source>
        <dbReference type="Proteomes" id="UP000037460"/>
    </source>
</evidence>
<comment type="caution">
    <text evidence="11">The sequence shown here is derived from an EMBL/GenBank/DDBJ whole genome shotgun (WGS) entry which is preliminary data.</text>
</comment>
<dbReference type="AlphaFoldDB" id="A0A0M0JBT6"/>
<protein>
    <recommendedName>
        <fullName evidence="13">Vesicle transport protein USE1</fullName>
    </recommendedName>
</protein>
<comment type="similarity">
    <text evidence="2">Belongs to the USE1 family.</text>
</comment>
<dbReference type="GO" id="GO:0005789">
    <property type="term" value="C:endoplasmic reticulum membrane"/>
    <property type="evidence" value="ECO:0007669"/>
    <property type="project" value="UniProtKB-SubCell"/>
</dbReference>
<organism evidence="11 12">
    <name type="scientific">Chrysochromulina tobinii</name>
    <dbReference type="NCBI Taxonomy" id="1460289"/>
    <lineage>
        <taxon>Eukaryota</taxon>
        <taxon>Haptista</taxon>
        <taxon>Haptophyta</taxon>
        <taxon>Prymnesiophyceae</taxon>
        <taxon>Prymnesiales</taxon>
        <taxon>Chrysochromulinaceae</taxon>
        <taxon>Chrysochromulina</taxon>
    </lineage>
</organism>
<keyword evidence="7" id="KW-0653">Protein transport</keyword>
<evidence type="ECO:0000256" key="7">
    <source>
        <dbReference type="ARBA" id="ARBA00022927"/>
    </source>
</evidence>
<evidence type="ECO:0000313" key="11">
    <source>
        <dbReference type="EMBL" id="KOO24029.1"/>
    </source>
</evidence>
<proteinExistence type="inferred from homology"/>
<dbReference type="GO" id="GO:0005484">
    <property type="term" value="F:SNAP receptor activity"/>
    <property type="evidence" value="ECO:0007669"/>
    <property type="project" value="TreeGrafter"/>
</dbReference>
<dbReference type="GO" id="GO:0006890">
    <property type="term" value="P:retrograde vesicle-mediated transport, Golgi to endoplasmic reticulum"/>
    <property type="evidence" value="ECO:0007669"/>
    <property type="project" value="TreeGrafter"/>
</dbReference>
<name>A0A0M0JBT6_9EUKA</name>
<keyword evidence="9 10" id="KW-0472">Membrane</keyword>
<evidence type="ECO:0000256" key="5">
    <source>
        <dbReference type="ARBA" id="ARBA00022824"/>
    </source>
</evidence>
<keyword evidence="5" id="KW-0256">Endoplasmic reticulum</keyword>
<dbReference type="PANTHER" id="PTHR13050:SF7">
    <property type="entry name" value="VESICLE TRANSPORT PROTEIN USE1"/>
    <property type="match status" value="1"/>
</dbReference>
<accession>A0A0M0JBT6</accession>
<dbReference type="Proteomes" id="UP000037460">
    <property type="component" value="Unassembled WGS sequence"/>
</dbReference>
<keyword evidence="3" id="KW-0813">Transport</keyword>
<evidence type="ECO:0000256" key="10">
    <source>
        <dbReference type="SAM" id="Phobius"/>
    </source>
</evidence>
<evidence type="ECO:0000256" key="4">
    <source>
        <dbReference type="ARBA" id="ARBA00022692"/>
    </source>
</evidence>
<feature type="transmembrane region" description="Helical" evidence="10">
    <location>
        <begin position="239"/>
        <end position="258"/>
    </location>
</feature>
<evidence type="ECO:0000256" key="3">
    <source>
        <dbReference type="ARBA" id="ARBA00022448"/>
    </source>
</evidence>
<dbReference type="GO" id="GO:0015031">
    <property type="term" value="P:protein transport"/>
    <property type="evidence" value="ECO:0007669"/>
    <property type="project" value="UniProtKB-KW"/>
</dbReference>
<dbReference type="GO" id="GO:0031201">
    <property type="term" value="C:SNARE complex"/>
    <property type="evidence" value="ECO:0007669"/>
    <property type="project" value="TreeGrafter"/>
</dbReference>
<comment type="subcellular location">
    <subcellularLocation>
        <location evidence="1">Endoplasmic reticulum membrane</location>
        <topology evidence="1">Single-pass type IV membrane protein</topology>
    </subcellularLocation>
</comment>
<sequence>MGSLTRTNLERLLRSCERLSGDMHGRADRQRFESYLVVLQRQWRELKAQSQCSEDALAEFRRKIQRLAELLDEGKLLSGAGSSLALTQAHCNAHLSRSQANAELVNRLREKERMQQALRSQLSLEVGPSDAPVSEASARAVQTGRAAATGARATGGMEAEALRATLQTERAAQEHLMSDLLRSVGELRDRSVQARHAVREDNNTLDMTSKEIDKNQSQLGTISARLRAQIMAARSSSCLVFFMLLFVAVVFFLTLLLMKVKSKNGR</sequence>
<dbReference type="Pfam" id="PF09753">
    <property type="entry name" value="Use1"/>
    <property type="match status" value="1"/>
</dbReference>
<evidence type="ECO:0000256" key="2">
    <source>
        <dbReference type="ARBA" id="ARBA00007891"/>
    </source>
</evidence>
<gene>
    <name evidence="11" type="ORF">Ctob_001596</name>
</gene>
<dbReference type="InterPro" id="IPR019150">
    <property type="entry name" value="Vesicle_transport_protein_Use1"/>
</dbReference>
<keyword evidence="12" id="KW-1185">Reference proteome</keyword>
<keyword evidence="8 10" id="KW-1133">Transmembrane helix</keyword>
<dbReference type="PANTHER" id="PTHR13050">
    <property type="entry name" value="USE1-LIKE PROTEIN"/>
    <property type="match status" value="1"/>
</dbReference>
<evidence type="ECO:0000256" key="8">
    <source>
        <dbReference type="ARBA" id="ARBA00022989"/>
    </source>
</evidence>
<evidence type="ECO:0000256" key="1">
    <source>
        <dbReference type="ARBA" id="ARBA00004163"/>
    </source>
</evidence>
<keyword evidence="4 10" id="KW-0812">Transmembrane</keyword>
<reference evidence="12" key="1">
    <citation type="journal article" date="2015" name="PLoS Genet.">
        <title>Genome Sequence and Transcriptome Analyses of Chrysochromulina tobin: Metabolic Tools for Enhanced Algal Fitness in the Prominent Order Prymnesiales (Haptophyceae).</title>
        <authorList>
            <person name="Hovde B.T."/>
            <person name="Deodato C.R."/>
            <person name="Hunsperger H.M."/>
            <person name="Ryken S.A."/>
            <person name="Yost W."/>
            <person name="Jha R.K."/>
            <person name="Patterson J."/>
            <person name="Monnat R.J. Jr."/>
            <person name="Barlow S.B."/>
            <person name="Starkenburg S.R."/>
            <person name="Cattolico R.A."/>
        </authorList>
    </citation>
    <scope>NUCLEOTIDE SEQUENCE</scope>
    <source>
        <strain evidence="12">CCMP291</strain>
    </source>
</reference>
<dbReference type="EMBL" id="JWZX01003134">
    <property type="protein sequence ID" value="KOO24029.1"/>
    <property type="molecule type" value="Genomic_DNA"/>
</dbReference>